<dbReference type="Proteomes" id="UP001497497">
    <property type="component" value="Unassembled WGS sequence"/>
</dbReference>
<feature type="transmembrane region" description="Helical" evidence="7">
    <location>
        <begin position="517"/>
        <end position="540"/>
    </location>
</feature>
<comment type="similarity">
    <text evidence="2 7">Belongs to the nonaspanin (TM9SF) (TC 9.A.2) family.</text>
</comment>
<evidence type="ECO:0000256" key="1">
    <source>
        <dbReference type="ARBA" id="ARBA00004141"/>
    </source>
</evidence>
<keyword evidence="3 7" id="KW-0812">Transmembrane</keyword>
<accession>A0AAV2IE21</accession>
<feature type="transmembrane region" description="Helical" evidence="7">
    <location>
        <begin position="617"/>
        <end position="646"/>
    </location>
</feature>
<evidence type="ECO:0000256" key="7">
    <source>
        <dbReference type="RuleBase" id="RU363079"/>
    </source>
</evidence>
<dbReference type="EMBL" id="CAXITT010000682">
    <property type="protein sequence ID" value="CAL1545161.1"/>
    <property type="molecule type" value="Genomic_DNA"/>
</dbReference>
<evidence type="ECO:0000256" key="6">
    <source>
        <dbReference type="ARBA" id="ARBA00023136"/>
    </source>
</evidence>
<feature type="chain" id="PRO_5043110027" description="Transmembrane 9 superfamily member" evidence="7">
    <location>
        <begin position="19"/>
        <end position="724"/>
    </location>
</feature>
<dbReference type="PANTHER" id="PTHR10766:SF176">
    <property type="entry name" value="TRANSMEMBRANE 9 SUPERFAMILY MEMBER"/>
    <property type="match status" value="1"/>
</dbReference>
<feature type="transmembrane region" description="Helical" evidence="7">
    <location>
        <begin position="546"/>
        <end position="574"/>
    </location>
</feature>
<name>A0AAV2IE21_LYMST</name>
<feature type="transmembrane region" description="Helical" evidence="7">
    <location>
        <begin position="396"/>
        <end position="415"/>
    </location>
</feature>
<feature type="signal peptide" evidence="7">
    <location>
        <begin position="1"/>
        <end position="18"/>
    </location>
</feature>
<evidence type="ECO:0000256" key="2">
    <source>
        <dbReference type="ARBA" id="ARBA00005227"/>
    </source>
</evidence>
<reference evidence="8 9" key="1">
    <citation type="submission" date="2024-04" db="EMBL/GenBank/DDBJ databases">
        <authorList>
            <consortium name="Genoscope - CEA"/>
            <person name="William W."/>
        </authorList>
    </citation>
    <scope>NUCLEOTIDE SEQUENCE [LARGE SCALE GENOMIC DNA]</scope>
</reference>
<dbReference type="InterPro" id="IPR004240">
    <property type="entry name" value="EMP70"/>
</dbReference>
<keyword evidence="5 7" id="KW-1133">Transmembrane helix</keyword>
<evidence type="ECO:0000313" key="9">
    <source>
        <dbReference type="Proteomes" id="UP001497497"/>
    </source>
</evidence>
<comment type="subcellular location">
    <subcellularLocation>
        <location evidence="1">Membrane</location>
        <topology evidence="1">Multi-pass membrane protein</topology>
    </subcellularLocation>
</comment>
<evidence type="ECO:0000256" key="5">
    <source>
        <dbReference type="ARBA" id="ARBA00022989"/>
    </source>
</evidence>
<dbReference type="GO" id="GO:0072657">
    <property type="term" value="P:protein localization to membrane"/>
    <property type="evidence" value="ECO:0007669"/>
    <property type="project" value="TreeGrafter"/>
</dbReference>
<feature type="transmembrane region" description="Helical" evidence="7">
    <location>
        <begin position="586"/>
        <end position="605"/>
    </location>
</feature>
<feature type="transmembrane region" description="Helical" evidence="7">
    <location>
        <begin position="427"/>
        <end position="450"/>
    </location>
</feature>
<feature type="transmembrane region" description="Helical" evidence="7">
    <location>
        <begin position="462"/>
        <end position="486"/>
    </location>
</feature>
<dbReference type="AlphaFoldDB" id="A0AAV2IE21"/>
<dbReference type="PANTHER" id="PTHR10766">
    <property type="entry name" value="TRANSMEMBRANE 9 SUPERFAMILY PROTEIN"/>
    <property type="match status" value="1"/>
</dbReference>
<dbReference type="Pfam" id="PF02990">
    <property type="entry name" value="EMP70"/>
    <property type="match status" value="1"/>
</dbReference>
<organism evidence="8 9">
    <name type="scientific">Lymnaea stagnalis</name>
    <name type="common">Great pond snail</name>
    <name type="synonym">Helix stagnalis</name>
    <dbReference type="NCBI Taxonomy" id="6523"/>
    <lineage>
        <taxon>Eukaryota</taxon>
        <taxon>Metazoa</taxon>
        <taxon>Spiralia</taxon>
        <taxon>Lophotrochozoa</taxon>
        <taxon>Mollusca</taxon>
        <taxon>Gastropoda</taxon>
        <taxon>Heterobranchia</taxon>
        <taxon>Euthyneura</taxon>
        <taxon>Panpulmonata</taxon>
        <taxon>Hygrophila</taxon>
        <taxon>Lymnaeoidea</taxon>
        <taxon>Lymnaeidae</taxon>
        <taxon>Lymnaea</taxon>
    </lineage>
</organism>
<evidence type="ECO:0000256" key="3">
    <source>
        <dbReference type="ARBA" id="ARBA00022692"/>
    </source>
</evidence>
<feature type="transmembrane region" description="Helical" evidence="7">
    <location>
        <begin position="357"/>
        <end position="384"/>
    </location>
</feature>
<keyword evidence="6 7" id="KW-0472">Membrane</keyword>
<proteinExistence type="inferred from homology"/>
<evidence type="ECO:0000256" key="4">
    <source>
        <dbReference type="ARBA" id="ARBA00022729"/>
    </source>
</evidence>
<evidence type="ECO:0000313" key="8">
    <source>
        <dbReference type="EMBL" id="CAL1545161.1"/>
    </source>
</evidence>
<keyword evidence="9" id="KW-1185">Reference proteome</keyword>
<dbReference type="GO" id="GO:0016020">
    <property type="term" value="C:membrane"/>
    <property type="evidence" value="ECO:0007669"/>
    <property type="project" value="UniProtKB-SubCell"/>
</dbReference>
<comment type="caution">
    <text evidence="8">The sequence shown here is derived from an EMBL/GenBank/DDBJ whole genome shotgun (WGS) entry which is preliminary data.</text>
</comment>
<gene>
    <name evidence="8" type="ORF">GSLYS_00018644001</name>
</gene>
<feature type="transmembrane region" description="Helical" evidence="7">
    <location>
        <begin position="294"/>
        <end position="316"/>
    </location>
</feature>
<sequence length="724" mass="82785">MFPLKLILAANLWQVLIAFYLPYQGPVTYCSVNSEDKDCQTEISVYVNRLNTVKNILPFEYHDFDFCVPESDVLSSPSENLGQVVFGDRIRPSFYKINFTENLKCQRVCEKIYVPEDGKNMEKLTFLRHGINLNYQHHWILDNMPITWCYRVDSGESYCSTGFPIGCYVTRFGKRKDSCVTRADFKDPDTYYIYNHVDIVIDYHPLSEEDWGRRHQGIRGRIVGAKLTPRSIDHRQKEGCPDYAPVLGIPGSKLDEPLAIKYTYSVTWQENFQIKWVSRWDYLLDSTHHTNIQWFSIMNSLVIVVFLSGMLAVIMLRTLHKDIARYNPVDILADAKEEFGWKAVHGDVFRPPRNGMLLAVLVGNGAQVFCMTLITLVIACLGSLSPANRGALMKCALVLYVCLGTPAGYISARMYKTFGGEQWKSNVILTAFFCPGLVFGVFFMLNLVFWSKGSSAAVPFSTIVALLAFWFGIAAPLTFAGAYFGFKKRPIEHPTRTNQTPRQIPTWSLFTRPLPGIVMGGVLPFGCIYIQLFFILNSIWFHQIYYMFGIVFLVFIILIITCSEATILLCYYHLRAEDYRWWWRSFLTSGFTAVYVFLYCTHFFFTKLEMSGFTDTFLYFGYTGIIVFLVFITTGSIGFSACFWFVSKIYRNKPLPDCSKQPLPDCPKQPLPDCSKQPLSDYLKQPLPDCSKQPLSDCSKQALPGSLKLPLTVHGMSSFRVLKK</sequence>
<protein>
    <recommendedName>
        <fullName evidence="7">Transmembrane 9 superfamily member</fullName>
    </recommendedName>
</protein>
<keyword evidence="4 7" id="KW-0732">Signal</keyword>